<dbReference type="PANTHER" id="PTHR30352:SF2">
    <property type="entry name" value="ANAEROBIC RIBONUCLEOSIDE-TRIPHOSPHATE REDUCTASE-ACTIVATING PROTEIN"/>
    <property type="match status" value="1"/>
</dbReference>
<dbReference type="SFLD" id="SFLDF00299">
    <property type="entry name" value="anaerobic_ribonucleoside-triph"/>
    <property type="match status" value="1"/>
</dbReference>
<dbReference type="EC" id="1.97.1.-" evidence="12"/>
<dbReference type="InterPro" id="IPR012837">
    <property type="entry name" value="NrdG"/>
</dbReference>
<dbReference type="SUPFAM" id="SSF102114">
    <property type="entry name" value="Radical SAM enzymes"/>
    <property type="match status" value="1"/>
</dbReference>
<keyword evidence="14" id="KW-0670">Pyruvate</keyword>
<dbReference type="AlphaFoldDB" id="A0A174ZAJ9"/>
<evidence type="ECO:0000313" key="14">
    <source>
        <dbReference type="EMBL" id="CUQ82867.1"/>
    </source>
</evidence>
<keyword evidence="9" id="KW-0408">Iron</keyword>
<dbReference type="PIRSF" id="PIRSF000368">
    <property type="entry name" value="NrdG"/>
    <property type="match status" value="1"/>
</dbReference>
<dbReference type="CDD" id="cd01335">
    <property type="entry name" value="Radical_SAM"/>
    <property type="match status" value="1"/>
</dbReference>
<evidence type="ECO:0000256" key="4">
    <source>
        <dbReference type="ARBA" id="ARBA00014281"/>
    </source>
</evidence>
<dbReference type="OrthoDB" id="9782387at2"/>
<evidence type="ECO:0000256" key="7">
    <source>
        <dbReference type="ARBA" id="ARBA00022723"/>
    </source>
</evidence>
<dbReference type="PANTHER" id="PTHR30352">
    <property type="entry name" value="PYRUVATE FORMATE-LYASE-ACTIVATING ENZYME"/>
    <property type="match status" value="1"/>
</dbReference>
<name>A0A174ZAJ9_9FIRM</name>
<evidence type="ECO:0000256" key="3">
    <source>
        <dbReference type="ARBA" id="ARBA00009777"/>
    </source>
</evidence>
<keyword evidence="8 12" id="KW-0560">Oxidoreductase</keyword>
<evidence type="ECO:0000256" key="2">
    <source>
        <dbReference type="ARBA" id="ARBA00003852"/>
    </source>
</evidence>
<keyword evidence="10" id="KW-0411">Iron-sulfur</keyword>
<dbReference type="NCBIfam" id="TIGR02491">
    <property type="entry name" value="NrdG"/>
    <property type="match status" value="1"/>
</dbReference>
<dbReference type="InterPro" id="IPR058240">
    <property type="entry name" value="rSAM_sf"/>
</dbReference>
<accession>A0A174ZAJ9</accession>
<dbReference type="SFLD" id="SFLDG01066">
    <property type="entry name" value="organic_radical-activating_enz"/>
    <property type="match status" value="1"/>
</dbReference>
<dbReference type="InterPro" id="IPR007197">
    <property type="entry name" value="rSAM"/>
</dbReference>
<evidence type="ECO:0000256" key="8">
    <source>
        <dbReference type="ARBA" id="ARBA00023002"/>
    </source>
</evidence>
<evidence type="ECO:0000259" key="13">
    <source>
        <dbReference type="PROSITE" id="PS51918"/>
    </source>
</evidence>
<evidence type="ECO:0000256" key="5">
    <source>
        <dbReference type="ARBA" id="ARBA00022485"/>
    </source>
</evidence>
<evidence type="ECO:0000256" key="1">
    <source>
        <dbReference type="ARBA" id="ARBA00001966"/>
    </source>
</evidence>
<dbReference type="Gene3D" id="3.20.20.70">
    <property type="entry name" value="Aldolase class I"/>
    <property type="match status" value="1"/>
</dbReference>
<sequence length="168" mass="18735">MLIRIAGTVSESIVDGPGIRYTIFTQGCPHHCEGCHNPETHDFSGGRLADTDKIYNHIAENPLLKGVTFSGGEPFCQPAPLYDLAKRIKENTKLDIMAYTGFTFEQLIEKSKTDEDVKNLLSVVDILVDGKFILAQRSLELHFKGSRNQRIIDCKKSLETGNVVIKEL</sequence>
<dbReference type="STRING" id="39492.ERS852540_00581"/>
<dbReference type="GO" id="GO:0046872">
    <property type="term" value="F:metal ion binding"/>
    <property type="evidence" value="ECO:0007669"/>
    <property type="project" value="UniProtKB-KW"/>
</dbReference>
<evidence type="ECO:0000256" key="12">
    <source>
        <dbReference type="PIRNR" id="PIRNR000368"/>
    </source>
</evidence>
<reference evidence="14 15" key="1">
    <citation type="submission" date="2015-09" db="EMBL/GenBank/DDBJ databases">
        <authorList>
            <consortium name="Pathogen Informatics"/>
        </authorList>
    </citation>
    <scope>NUCLEOTIDE SEQUENCE [LARGE SCALE GENOMIC DNA]</scope>
    <source>
        <strain evidence="14 15">2789STDY5834928</strain>
    </source>
</reference>
<dbReference type="SFLD" id="SFLDG01063">
    <property type="entry name" value="activating_enzymes__group_1"/>
    <property type="match status" value="1"/>
</dbReference>
<evidence type="ECO:0000256" key="11">
    <source>
        <dbReference type="ARBA" id="ARBA00047365"/>
    </source>
</evidence>
<dbReference type="GO" id="GO:0004748">
    <property type="term" value="F:ribonucleoside-diphosphate reductase activity, thioredoxin disulfide as acceptor"/>
    <property type="evidence" value="ECO:0007669"/>
    <property type="project" value="TreeGrafter"/>
</dbReference>
<comment type="similarity">
    <text evidence="3 12">Belongs to the organic radical-activating enzymes family.</text>
</comment>
<evidence type="ECO:0000256" key="10">
    <source>
        <dbReference type="ARBA" id="ARBA00023014"/>
    </source>
</evidence>
<dbReference type="GO" id="GO:0043365">
    <property type="term" value="F:[formate-C-acetyltransferase]-activating enzyme activity"/>
    <property type="evidence" value="ECO:0007669"/>
    <property type="project" value="InterPro"/>
</dbReference>
<dbReference type="SFLD" id="SFLDS00029">
    <property type="entry name" value="Radical_SAM"/>
    <property type="match status" value="1"/>
</dbReference>
<keyword evidence="7" id="KW-0479">Metal-binding</keyword>
<comment type="catalytic activity">
    <reaction evidence="11">
        <text>glycyl-[protein] + reduced [flavodoxin] + S-adenosyl-L-methionine = glycin-2-yl radical-[protein] + semiquinone [flavodoxin] + 5'-deoxyadenosine + L-methionine + H(+)</text>
        <dbReference type="Rhea" id="RHEA:61976"/>
        <dbReference type="Rhea" id="RHEA-COMP:10622"/>
        <dbReference type="Rhea" id="RHEA-COMP:14480"/>
        <dbReference type="Rhea" id="RHEA-COMP:15993"/>
        <dbReference type="Rhea" id="RHEA-COMP:15994"/>
        <dbReference type="ChEBI" id="CHEBI:15378"/>
        <dbReference type="ChEBI" id="CHEBI:17319"/>
        <dbReference type="ChEBI" id="CHEBI:29947"/>
        <dbReference type="ChEBI" id="CHEBI:32722"/>
        <dbReference type="ChEBI" id="CHEBI:57618"/>
        <dbReference type="ChEBI" id="CHEBI:57844"/>
        <dbReference type="ChEBI" id="CHEBI:59789"/>
        <dbReference type="ChEBI" id="CHEBI:140311"/>
    </reaction>
</comment>
<keyword evidence="6" id="KW-0949">S-adenosyl-L-methionine</keyword>
<keyword evidence="14" id="KW-0456">Lyase</keyword>
<organism evidence="14 15">
    <name type="scientific">[Eubacterium] siraeum</name>
    <dbReference type="NCBI Taxonomy" id="39492"/>
    <lineage>
        <taxon>Bacteria</taxon>
        <taxon>Bacillati</taxon>
        <taxon>Bacillota</taxon>
        <taxon>Clostridia</taxon>
        <taxon>Eubacteriales</taxon>
        <taxon>Oscillospiraceae</taxon>
        <taxon>Oscillospiraceae incertae sedis</taxon>
    </lineage>
</organism>
<evidence type="ECO:0000256" key="6">
    <source>
        <dbReference type="ARBA" id="ARBA00022691"/>
    </source>
</evidence>
<evidence type="ECO:0000313" key="15">
    <source>
        <dbReference type="Proteomes" id="UP000095662"/>
    </source>
</evidence>
<dbReference type="GO" id="GO:0016829">
    <property type="term" value="F:lyase activity"/>
    <property type="evidence" value="ECO:0007669"/>
    <property type="project" value="UniProtKB-KW"/>
</dbReference>
<dbReference type="PROSITE" id="PS51918">
    <property type="entry name" value="RADICAL_SAM"/>
    <property type="match status" value="1"/>
</dbReference>
<feature type="domain" description="Radical SAM core" evidence="13">
    <location>
        <begin position="14"/>
        <end position="168"/>
    </location>
</feature>
<proteinExistence type="inferred from homology"/>
<dbReference type="InterPro" id="IPR013785">
    <property type="entry name" value="Aldolase_TIM"/>
</dbReference>
<dbReference type="InterPro" id="IPR034457">
    <property type="entry name" value="Organic_radical-activating"/>
</dbReference>
<dbReference type="GO" id="GO:0051539">
    <property type="term" value="F:4 iron, 4 sulfur cluster binding"/>
    <property type="evidence" value="ECO:0007669"/>
    <property type="project" value="UniProtKB-KW"/>
</dbReference>
<dbReference type="Pfam" id="PF13353">
    <property type="entry name" value="Fer4_12"/>
    <property type="match status" value="1"/>
</dbReference>
<gene>
    <name evidence="14" type="primary">pflA_1</name>
    <name evidence="14" type="ORF">ERS852540_00581</name>
</gene>
<dbReference type="PROSITE" id="PS01087">
    <property type="entry name" value="RADICAL_ACTIVATING"/>
    <property type="match status" value="1"/>
</dbReference>
<dbReference type="InterPro" id="IPR001989">
    <property type="entry name" value="Radical_activat_CS"/>
</dbReference>
<protein>
    <recommendedName>
        <fullName evidence="4 12">Anaerobic ribonucleoside-triphosphate reductase-activating protein</fullName>
        <ecNumber evidence="12">1.97.1.-</ecNumber>
    </recommendedName>
</protein>
<dbReference type="Proteomes" id="UP000095662">
    <property type="component" value="Unassembled WGS sequence"/>
</dbReference>
<comment type="function">
    <text evidence="2 12">Activation of anaerobic ribonucleoside-triphosphate reductase under anaerobic conditions by generation of an organic free radical, using S-adenosylmethionine and reduced flavodoxin as cosubstrates to produce 5'-deoxy-adenosine.</text>
</comment>
<keyword evidence="5" id="KW-0004">4Fe-4S</keyword>
<comment type="cofactor">
    <cofactor evidence="1">
        <name>[4Fe-4S] cluster</name>
        <dbReference type="ChEBI" id="CHEBI:49883"/>
    </cofactor>
</comment>
<dbReference type="EMBL" id="CZBY01000003">
    <property type="protein sequence ID" value="CUQ82867.1"/>
    <property type="molecule type" value="Genomic_DNA"/>
</dbReference>
<evidence type="ECO:0000256" key="9">
    <source>
        <dbReference type="ARBA" id="ARBA00023004"/>
    </source>
</evidence>